<sequence length="58" mass="6498">MGFHRRYVSLNDFNGNVIDEEAVKIWSGMFLAVQLILIINLVISSQEIGISSIKKSDS</sequence>
<protein>
    <submittedName>
        <fullName evidence="2">Uncharacterized protein</fullName>
    </submittedName>
</protein>
<keyword evidence="1" id="KW-0472">Membrane</keyword>
<evidence type="ECO:0000313" key="2">
    <source>
        <dbReference type="EMBL" id="MDJ1501089.1"/>
    </source>
</evidence>
<accession>A0AAE3QZT0</accession>
<keyword evidence="1" id="KW-1133">Transmembrane helix</keyword>
<gene>
    <name evidence="2" type="ORF">QNI22_10545</name>
</gene>
<dbReference type="EMBL" id="JASJOU010000003">
    <property type="protein sequence ID" value="MDJ1501089.1"/>
    <property type="molecule type" value="Genomic_DNA"/>
</dbReference>
<keyword evidence="1" id="KW-0812">Transmembrane</keyword>
<dbReference type="Proteomes" id="UP001232063">
    <property type="component" value="Unassembled WGS sequence"/>
</dbReference>
<keyword evidence="3" id="KW-1185">Reference proteome</keyword>
<feature type="transmembrane region" description="Helical" evidence="1">
    <location>
        <begin position="25"/>
        <end position="43"/>
    </location>
</feature>
<reference evidence="2" key="1">
    <citation type="submission" date="2023-05" db="EMBL/GenBank/DDBJ databases">
        <authorList>
            <person name="Zhang X."/>
        </authorList>
    </citation>
    <scope>NUCLEOTIDE SEQUENCE</scope>
    <source>
        <strain evidence="2">BD1B2-1</strain>
    </source>
</reference>
<proteinExistence type="predicted"/>
<organism evidence="2 3">
    <name type="scientific">Xanthocytophaga agilis</name>
    <dbReference type="NCBI Taxonomy" id="3048010"/>
    <lineage>
        <taxon>Bacteria</taxon>
        <taxon>Pseudomonadati</taxon>
        <taxon>Bacteroidota</taxon>
        <taxon>Cytophagia</taxon>
        <taxon>Cytophagales</taxon>
        <taxon>Rhodocytophagaceae</taxon>
        <taxon>Xanthocytophaga</taxon>
    </lineage>
</organism>
<comment type="caution">
    <text evidence="2">The sequence shown here is derived from an EMBL/GenBank/DDBJ whole genome shotgun (WGS) entry which is preliminary data.</text>
</comment>
<evidence type="ECO:0000256" key="1">
    <source>
        <dbReference type="SAM" id="Phobius"/>
    </source>
</evidence>
<evidence type="ECO:0000313" key="3">
    <source>
        <dbReference type="Proteomes" id="UP001232063"/>
    </source>
</evidence>
<dbReference type="AlphaFoldDB" id="A0AAE3QZT0"/>
<name>A0AAE3QZT0_9BACT</name>